<reference evidence="1 2" key="1">
    <citation type="submission" date="2022-03" db="EMBL/GenBank/DDBJ databases">
        <authorList>
            <person name="Brunel B."/>
        </authorList>
    </citation>
    <scope>NUCLEOTIDE SEQUENCE [LARGE SCALE GENOMIC DNA]</scope>
    <source>
        <strain evidence="1">STM5069sample</strain>
    </source>
</reference>
<accession>A0ABM9EG05</accession>
<sequence length="94" mass="10280">MFRTSLACLAPQGCLIEISATGSAEVKFNLAGFYHNESRIFGVDTLKLDLIAAGNTRQRPTNPWRMGRPDGSCCGRKDEPPCSRQHFPLGRPSG</sequence>
<dbReference type="EMBL" id="CAKXZT010000166">
    <property type="protein sequence ID" value="CAH2408295.1"/>
    <property type="molecule type" value="Genomic_DNA"/>
</dbReference>
<evidence type="ECO:0000313" key="2">
    <source>
        <dbReference type="Proteomes" id="UP001153050"/>
    </source>
</evidence>
<name>A0ABM9EG05_9HYPH</name>
<evidence type="ECO:0000313" key="1">
    <source>
        <dbReference type="EMBL" id="CAH2408295.1"/>
    </source>
</evidence>
<keyword evidence="2" id="KW-1185">Reference proteome</keyword>
<protein>
    <submittedName>
        <fullName evidence="1">Uncharacterized protein</fullName>
    </submittedName>
</protein>
<organism evidence="1 2">
    <name type="scientific">Mesorhizobium escarrei</name>
    <dbReference type="NCBI Taxonomy" id="666018"/>
    <lineage>
        <taxon>Bacteria</taxon>
        <taxon>Pseudomonadati</taxon>
        <taxon>Pseudomonadota</taxon>
        <taxon>Alphaproteobacteria</taxon>
        <taxon>Hyphomicrobiales</taxon>
        <taxon>Phyllobacteriaceae</taxon>
        <taxon>Mesorhizobium</taxon>
    </lineage>
</organism>
<dbReference type="Proteomes" id="UP001153050">
    <property type="component" value="Unassembled WGS sequence"/>
</dbReference>
<comment type="caution">
    <text evidence="1">The sequence shown here is derived from an EMBL/GenBank/DDBJ whole genome shotgun (WGS) entry which is preliminary data.</text>
</comment>
<gene>
    <name evidence="1" type="ORF">MES5069_680005</name>
</gene>
<proteinExistence type="predicted"/>